<keyword evidence="1" id="KW-0812">Transmembrane</keyword>
<dbReference type="STRING" id="694427.Palpr_2657"/>
<proteinExistence type="predicted"/>
<accession>E4T7U3</accession>
<feature type="transmembrane region" description="Helical" evidence="1">
    <location>
        <begin position="37"/>
        <end position="61"/>
    </location>
</feature>
<organism evidence="2 3">
    <name type="scientific">Paludibacter propionicigenes (strain DSM 17365 / JCM 13257 / WB4)</name>
    <dbReference type="NCBI Taxonomy" id="694427"/>
    <lineage>
        <taxon>Bacteria</taxon>
        <taxon>Pseudomonadati</taxon>
        <taxon>Bacteroidota</taxon>
        <taxon>Bacteroidia</taxon>
        <taxon>Bacteroidales</taxon>
        <taxon>Paludibacteraceae</taxon>
        <taxon>Paludibacter</taxon>
    </lineage>
</organism>
<sequence>MEGKSKMNFDIISLVIGVLTSVSIFIAQGPYTETWKYLIPITPLFFVILVISLKQLVLSIYNSKSKFNHIKDELDFITSTKTHASLFVRIENQEGDLHVTKNQLIELFKENIIKSTSEVMFSEHKLEQLPSTLKTTNKSTNNAIVTLKNTLLTEETINNTDVIRHEWKYEINPPLTKKGDIVEYTYEYEMPNEIKDAFTNQGDFLILEQGNFTQDISLTVIAPKKYKFVIIRSYIEDYIGKKTDILEKECIPKLSKNNSILEWNTSYKKFSRYVCHYQLCSN</sequence>
<dbReference type="RefSeq" id="WP_013446156.1">
    <property type="nucleotide sequence ID" value="NC_014734.1"/>
</dbReference>
<evidence type="ECO:0000313" key="3">
    <source>
        <dbReference type="Proteomes" id="UP000008718"/>
    </source>
</evidence>
<evidence type="ECO:0000256" key="1">
    <source>
        <dbReference type="SAM" id="Phobius"/>
    </source>
</evidence>
<keyword evidence="1" id="KW-0472">Membrane</keyword>
<gene>
    <name evidence="2" type="ordered locus">Palpr_2657</name>
</gene>
<dbReference type="EMBL" id="CP002345">
    <property type="protein sequence ID" value="ADQ80787.1"/>
    <property type="molecule type" value="Genomic_DNA"/>
</dbReference>
<protein>
    <submittedName>
        <fullName evidence="2">Uncharacterized protein</fullName>
    </submittedName>
</protein>
<dbReference type="KEGG" id="ppn:Palpr_2657"/>
<reference key="1">
    <citation type="submission" date="2010-11" db="EMBL/GenBank/DDBJ databases">
        <title>The complete genome of Paludibacter propionicigenes DSM 17365.</title>
        <authorList>
            <consortium name="US DOE Joint Genome Institute (JGI-PGF)"/>
            <person name="Lucas S."/>
            <person name="Copeland A."/>
            <person name="Lapidus A."/>
            <person name="Bruce D."/>
            <person name="Goodwin L."/>
            <person name="Pitluck S."/>
            <person name="Kyrpides N."/>
            <person name="Mavromatis K."/>
            <person name="Ivanova N."/>
            <person name="Munk A.C."/>
            <person name="Brettin T."/>
            <person name="Detter J.C."/>
            <person name="Han C."/>
            <person name="Tapia R."/>
            <person name="Land M."/>
            <person name="Hauser L."/>
            <person name="Markowitz V."/>
            <person name="Cheng J.-F."/>
            <person name="Hugenholtz P."/>
            <person name="Woyke T."/>
            <person name="Wu D."/>
            <person name="Gronow S."/>
            <person name="Wellnitz S."/>
            <person name="Brambilla E."/>
            <person name="Klenk H.-P."/>
            <person name="Eisen J.A."/>
        </authorList>
    </citation>
    <scope>NUCLEOTIDE SEQUENCE</scope>
    <source>
        <strain>WB4</strain>
    </source>
</reference>
<dbReference type="Proteomes" id="UP000008718">
    <property type="component" value="Chromosome"/>
</dbReference>
<keyword evidence="1" id="KW-1133">Transmembrane helix</keyword>
<dbReference type="HOGENOM" id="CLU_986395_0_0_10"/>
<keyword evidence="3" id="KW-1185">Reference proteome</keyword>
<reference evidence="2 3" key="2">
    <citation type="journal article" date="2011" name="Stand. Genomic Sci.">
        <title>Complete genome sequence of Paludibacter propionicigenes type strain (WB4).</title>
        <authorList>
            <person name="Gronow S."/>
            <person name="Munk C."/>
            <person name="Lapidus A."/>
            <person name="Nolan M."/>
            <person name="Lucas S."/>
            <person name="Hammon N."/>
            <person name="Deshpande S."/>
            <person name="Cheng J.F."/>
            <person name="Tapia R."/>
            <person name="Han C."/>
            <person name="Goodwin L."/>
            <person name="Pitluck S."/>
            <person name="Liolios K."/>
            <person name="Ivanova N."/>
            <person name="Mavromatis K."/>
            <person name="Mikhailova N."/>
            <person name="Pati A."/>
            <person name="Chen A."/>
            <person name="Palaniappan K."/>
            <person name="Land M."/>
            <person name="Hauser L."/>
            <person name="Chang Y.J."/>
            <person name="Jeffries C.D."/>
            <person name="Brambilla E."/>
            <person name="Rohde M."/>
            <person name="Goker M."/>
            <person name="Detter J.C."/>
            <person name="Woyke T."/>
            <person name="Bristow J."/>
            <person name="Eisen J.A."/>
            <person name="Markowitz V."/>
            <person name="Hugenholtz P."/>
            <person name="Kyrpides N.C."/>
            <person name="Klenk H.P."/>
        </authorList>
    </citation>
    <scope>NUCLEOTIDE SEQUENCE [LARGE SCALE GENOMIC DNA]</scope>
    <source>
        <strain evidence="3">DSM 17365 / JCM 13257 / WB4</strain>
    </source>
</reference>
<feature type="transmembrane region" description="Helical" evidence="1">
    <location>
        <begin position="12"/>
        <end position="31"/>
    </location>
</feature>
<evidence type="ECO:0000313" key="2">
    <source>
        <dbReference type="EMBL" id="ADQ80787.1"/>
    </source>
</evidence>
<dbReference type="AlphaFoldDB" id="E4T7U3"/>
<name>E4T7U3_PALPW</name>